<comment type="pathway">
    <text evidence="7">Carotenoid biosynthesis; staphyloxanthin biosynthesis; staphyloxanthin from farnesyl diphosphate: step 4/5.</text>
</comment>
<comment type="similarity">
    <text evidence="8">Belongs to the glycosyltransferase 2 family. CrtQ subfamily.</text>
</comment>
<reference evidence="12" key="1">
    <citation type="submission" date="2017-04" db="EMBL/GenBank/DDBJ databases">
        <authorList>
            <person name="Varghese N."/>
            <person name="Submissions S."/>
        </authorList>
    </citation>
    <scope>NUCLEOTIDE SEQUENCE [LARGE SCALE GENOMIC DNA]</scope>
    <source>
        <strain evidence="12">NIO-1021</strain>
    </source>
</reference>
<evidence type="ECO:0000313" key="11">
    <source>
        <dbReference type="EMBL" id="SMF00835.1"/>
    </source>
</evidence>
<evidence type="ECO:0000313" key="12">
    <source>
        <dbReference type="Proteomes" id="UP000192929"/>
    </source>
</evidence>
<evidence type="ECO:0000256" key="2">
    <source>
        <dbReference type="ARBA" id="ARBA00022475"/>
    </source>
</evidence>
<dbReference type="InterPro" id="IPR001173">
    <property type="entry name" value="Glyco_trans_2-like"/>
</dbReference>
<feature type="domain" description="Glycosyltransferase 2-like" evidence="10">
    <location>
        <begin position="79"/>
        <end position="175"/>
    </location>
</feature>
<keyword evidence="4 11" id="KW-0808">Transferase</keyword>
<protein>
    <recommendedName>
        <fullName evidence="9">4,4'-diaponeurosporenoate glycosyltransferase</fullName>
    </recommendedName>
</protein>
<gene>
    <name evidence="11" type="ORF">SAMN06296028_10536</name>
</gene>
<evidence type="ECO:0000256" key="3">
    <source>
        <dbReference type="ARBA" id="ARBA00022676"/>
    </source>
</evidence>
<accession>A0A1X7CQH4</accession>
<evidence type="ECO:0000259" key="10">
    <source>
        <dbReference type="Pfam" id="PF00535"/>
    </source>
</evidence>
<organism evidence="11 12">
    <name type="scientific">Kocuria marina subsp. indica</name>
    <dbReference type="NCBI Taxonomy" id="1049583"/>
    <lineage>
        <taxon>Bacteria</taxon>
        <taxon>Bacillati</taxon>
        <taxon>Actinomycetota</taxon>
        <taxon>Actinomycetes</taxon>
        <taxon>Micrococcales</taxon>
        <taxon>Micrococcaceae</taxon>
        <taxon>Kocuria</taxon>
    </lineage>
</organism>
<proteinExistence type="inferred from homology"/>
<evidence type="ECO:0000256" key="8">
    <source>
        <dbReference type="ARBA" id="ARBA00038120"/>
    </source>
</evidence>
<evidence type="ECO:0000256" key="6">
    <source>
        <dbReference type="ARBA" id="ARBA00037281"/>
    </source>
</evidence>
<keyword evidence="2" id="KW-1003">Cell membrane</keyword>
<dbReference type="Proteomes" id="UP000192929">
    <property type="component" value="Unassembled WGS sequence"/>
</dbReference>
<dbReference type="SUPFAM" id="SSF53448">
    <property type="entry name" value="Nucleotide-diphospho-sugar transferases"/>
    <property type="match status" value="1"/>
</dbReference>
<dbReference type="RefSeq" id="WP_085106508.1">
    <property type="nucleotide sequence ID" value="NZ_FXAC01000005.1"/>
</dbReference>
<evidence type="ECO:0000256" key="4">
    <source>
        <dbReference type="ARBA" id="ARBA00022679"/>
    </source>
</evidence>
<evidence type="ECO:0000256" key="9">
    <source>
        <dbReference type="ARBA" id="ARBA00040345"/>
    </source>
</evidence>
<dbReference type="AlphaFoldDB" id="A0A1X7CQH4"/>
<evidence type="ECO:0000256" key="7">
    <source>
        <dbReference type="ARBA" id="ARBA00037904"/>
    </source>
</evidence>
<keyword evidence="5" id="KW-0472">Membrane</keyword>
<evidence type="ECO:0000256" key="5">
    <source>
        <dbReference type="ARBA" id="ARBA00023136"/>
    </source>
</evidence>
<dbReference type="EMBL" id="FXAC01000005">
    <property type="protein sequence ID" value="SMF00835.1"/>
    <property type="molecule type" value="Genomic_DNA"/>
</dbReference>
<sequence>MIRRIAVIIPACNEEDRVGRCLESVAGAIAGLGHDPSFARSEWASADDVAGPAPGTSRIDAMRALRGAPRGVGTGDVEVTVVLAADGCTDRTVERARQAWAVSNRDGGRARLEIVSGQWHSAGGARAAAARQALAASDPEWIASTDADTMVPENWLRYQVQRAGDGVDAILGTVEPDPAECPPHVYELWQREHTLVESHPHIHAANMGVRASFYEHTGGFPPLACSEDEALLAALHRVGARVEATDRIRAVTSGRLEGRAELGFAHHLRTLSLPREESEWRAPASPIAKTLEGPPSPVANVETISIVNQEVCHE</sequence>
<dbReference type="Pfam" id="PF00535">
    <property type="entry name" value="Glycos_transf_2"/>
    <property type="match status" value="1"/>
</dbReference>
<dbReference type="PANTHER" id="PTHR43646">
    <property type="entry name" value="GLYCOSYLTRANSFERASE"/>
    <property type="match status" value="1"/>
</dbReference>
<keyword evidence="3" id="KW-0328">Glycosyltransferase</keyword>
<dbReference type="PANTHER" id="PTHR43646:SF2">
    <property type="entry name" value="GLYCOSYLTRANSFERASE 2-LIKE DOMAIN-CONTAINING PROTEIN"/>
    <property type="match status" value="1"/>
</dbReference>
<dbReference type="GO" id="GO:0016757">
    <property type="term" value="F:glycosyltransferase activity"/>
    <property type="evidence" value="ECO:0007669"/>
    <property type="project" value="UniProtKB-KW"/>
</dbReference>
<dbReference type="Gene3D" id="3.90.550.10">
    <property type="entry name" value="Spore Coat Polysaccharide Biosynthesis Protein SpsA, Chain A"/>
    <property type="match status" value="1"/>
</dbReference>
<evidence type="ECO:0000256" key="1">
    <source>
        <dbReference type="ARBA" id="ARBA00004236"/>
    </source>
</evidence>
<name>A0A1X7CQH4_9MICC</name>
<comment type="function">
    <text evidence="6">Catalyzes the glycosylation of 4,4'-diaponeurosporenoate, i.e. the esterification of glucose at the C1'' position with the carboxyl group of 4,4'-diaponeurosporenic acid, to form glycosyl-4,4'-diaponeurosporenoate. This is a step in the biosynthesis of staphyloxanthin, an orange pigment present in most staphylococci strains.</text>
</comment>
<keyword evidence="12" id="KW-1185">Reference proteome</keyword>
<comment type="subcellular location">
    <subcellularLocation>
        <location evidence="1">Cell membrane</location>
    </subcellularLocation>
</comment>
<dbReference type="GO" id="GO:0005886">
    <property type="term" value="C:plasma membrane"/>
    <property type="evidence" value="ECO:0007669"/>
    <property type="project" value="UniProtKB-SubCell"/>
</dbReference>
<dbReference type="CDD" id="cd00761">
    <property type="entry name" value="Glyco_tranf_GTA_type"/>
    <property type="match status" value="1"/>
</dbReference>
<dbReference type="InterPro" id="IPR029044">
    <property type="entry name" value="Nucleotide-diphossugar_trans"/>
</dbReference>